<organism evidence="6 7">
    <name type="scientific">Candidatus Neomicrothrix parvicella RN1</name>
    <dbReference type="NCBI Taxonomy" id="1229780"/>
    <lineage>
        <taxon>Bacteria</taxon>
        <taxon>Bacillati</taxon>
        <taxon>Actinomycetota</taxon>
        <taxon>Acidimicrobiia</taxon>
        <taxon>Acidimicrobiales</taxon>
        <taxon>Microthrixaceae</taxon>
        <taxon>Candidatus Neomicrothrix</taxon>
    </lineage>
</organism>
<evidence type="ECO:0000259" key="4">
    <source>
        <dbReference type="Pfam" id="PF01887"/>
    </source>
</evidence>
<dbReference type="InterPro" id="IPR023227">
    <property type="entry name" value="SAM_OH_AdoTrfase_C_sf"/>
</dbReference>
<dbReference type="RefSeq" id="WP_012229621.1">
    <property type="nucleotide sequence ID" value="NZ_HG422565.1"/>
</dbReference>
<accession>R4Z771</accession>
<evidence type="ECO:0000256" key="3">
    <source>
        <dbReference type="SAM" id="MobiDB-lite"/>
    </source>
</evidence>
<evidence type="ECO:0008006" key="8">
    <source>
        <dbReference type="Google" id="ProtNLM"/>
    </source>
</evidence>
<evidence type="ECO:0000256" key="1">
    <source>
        <dbReference type="ARBA" id="ARBA00022691"/>
    </source>
</evidence>
<dbReference type="STRING" id="1229780.BN381_60046"/>
<dbReference type="Pfam" id="PF01887">
    <property type="entry name" value="SAM_HAT_N"/>
    <property type="match status" value="1"/>
</dbReference>
<dbReference type="EMBL" id="CANL01000056">
    <property type="protein sequence ID" value="CCM65142.1"/>
    <property type="molecule type" value="Genomic_DNA"/>
</dbReference>
<keyword evidence="1" id="KW-0949">S-adenosyl-L-methionine</keyword>
<feature type="region of interest" description="Disordered" evidence="3">
    <location>
        <begin position="290"/>
        <end position="330"/>
    </location>
</feature>
<gene>
    <name evidence="6" type="ORF">BN381_60046</name>
</gene>
<dbReference type="Gene3D" id="2.40.30.90">
    <property type="entry name" value="Bacterial fluorinating enzyme like"/>
    <property type="match status" value="1"/>
</dbReference>
<dbReference type="Pfam" id="PF20257">
    <property type="entry name" value="SAM_HAT_C"/>
    <property type="match status" value="1"/>
</dbReference>
<dbReference type="Proteomes" id="UP000018291">
    <property type="component" value="Unassembled WGS sequence"/>
</dbReference>
<dbReference type="Gene3D" id="3.40.50.10790">
    <property type="entry name" value="S-adenosyl-l-methionine hydroxide adenosyltransferase, N-terminal"/>
    <property type="match status" value="1"/>
</dbReference>
<proteinExistence type="inferred from homology"/>
<dbReference type="InterPro" id="IPR046469">
    <property type="entry name" value="SAM_HAT_N"/>
</dbReference>
<dbReference type="InterPro" id="IPR023228">
    <property type="entry name" value="SAM_OH_AdoTrfase_N_sf"/>
</dbReference>
<protein>
    <recommendedName>
        <fullName evidence="8">SAM-dependent chlorinase/fluorinase</fullName>
    </recommendedName>
</protein>
<dbReference type="PANTHER" id="PTHR35092:SF1">
    <property type="entry name" value="CHLORINASE MJ1651"/>
    <property type="match status" value="1"/>
</dbReference>
<dbReference type="SUPFAM" id="SSF102522">
    <property type="entry name" value="Bacterial fluorinating enzyme, N-terminal domain"/>
    <property type="match status" value="1"/>
</dbReference>
<keyword evidence="7" id="KW-1185">Reference proteome</keyword>
<feature type="domain" description="S-adenosyl-l-methionine hydroxide adenosyltransferase N-terminal" evidence="4">
    <location>
        <begin position="33"/>
        <end position="180"/>
    </location>
</feature>
<feature type="compositionally biased region" description="Basic and acidic residues" evidence="3">
    <location>
        <begin position="311"/>
        <end position="330"/>
    </location>
</feature>
<reference evidence="6 7" key="1">
    <citation type="journal article" date="2013" name="ISME J.">
        <title>Metabolic model for the filamentous 'Candidatus Microthrix parvicella' based on genomic and metagenomic analyses.</title>
        <authorList>
            <person name="Jon McIlroy S."/>
            <person name="Kristiansen R."/>
            <person name="Albertsen M."/>
            <person name="Michael Karst S."/>
            <person name="Rossetti S."/>
            <person name="Lund Nielsen J."/>
            <person name="Tandoi V."/>
            <person name="James Seviour R."/>
            <person name="Nielsen P.H."/>
        </authorList>
    </citation>
    <scope>NUCLEOTIDE SEQUENCE [LARGE SCALE GENOMIC DNA]</scope>
    <source>
        <strain evidence="6 7">RN1</strain>
    </source>
</reference>
<feature type="compositionally biased region" description="Pro residues" evidence="3">
    <location>
        <begin position="7"/>
        <end position="16"/>
    </location>
</feature>
<evidence type="ECO:0000259" key="5">
    <source>
        <dbReference type="Pfam" id="PF20257"/>
    </source>
</evidence>
<comment type="similarity">
    <text evidence="2">Belongs to the SAM hydrolase / SAM-dependent halogenase family.</text>
</comment>
<dbReference type="PANTHER" id="PTHR35092">
    <property type="entry name" value="CHLORINASE MJ1651"/>
    <property type="match status" value="1"/>
</dbReference>
<evidence type="ECO:0000313" key="6">
    <source>
        <dbReference type="EMBL" id="CCM65142.1"/>
    </source>
</evidence>
<dbReference type="HOGENOM" id="CLU_059734_1_0_11"/>
<feature type="domain" description="S-adenosyl-l-methionine hydroxide adenosyltransferase C-terminal" evidence="5">
    <location>
        <begin position="206"/>
        <end position="288"/>
    </location>
</feature>
<comment type="caution">
    <text evidence="6">The sequence shown here is derived from an EMBL/GenBank/DDBJ whole genome shotgun (WGS) entry which is preliminary data.</text>
</comment>
<evidence type="ECO:0000256" key="2">
    <source>
        <dbReference type="ARBA" id="ARBA00024035"/>
    </source>
</evidence>
<dbReference type="AlphaFoldDB" id="R4Z771"/>
<evidence type="ECO:0000313" key="7">
    <source>
        <dbReference type="Proteomes" id="UP000018291"/>
    </source>
</evidence>
<dbReference type="eggNOG" id="COG1912">
    <property type="taxonomic scope" value="Bacteria"/>
</dbReference>
<dbReference type="InterPro" id="IPR002747">
    <property type="entry name" value="SAM_OH_AdoTrfase"/>
</dbReference>
<name>R4Z771_9ACTN</name>
<dbReference type="InterPro" id="IPR046470">
    <property type="entry name" value="SAM_HAT_C"/>
</dbReference>
<dbReference type="SUPFAM" id="SSF101852">
    <property type="entry name" value="Bacterial fluorinating enzyme, C-terminal domain"/>
    <property type="match status" value="1"/>
</dbReference>
<sequence>MTSAPQHPDPQVPPDPDQGTSNQSDDTLVPPVVTLMTDVGHGDELVGVMHSVLAQMAPQARVIDLTHDIEPRDVSGGALRLARSVQWVAPGVVVALVAPETAADGRLVAIELTGGQAYFLGPDNGLLAPAMAMVGGAERAVVLDADEYHLESPGRVHPARDVLVPVAAALVGGTPLEQLGTPVDPMSLRPGLLPLPRDGADGSLGCEVLSVDRFGDVQLNVQAEELAAFGERLSLRVGENTRTAALVDRRVDAGRGLGWWTDSMGMVAVVADRASAAEDLGVLPGDEVSVSEAGADEEGVTTSVTLGAARGVDDGPVHDPVQHQPEEHNP</sequence>
<feature type="region of interest" description="Disordered" evidence="3">
    <location>
        <begin position="1"/>
        <end position="28"/>
    </location>
</feature>
<dbReference type="OrthoDB" id="9792195at2"/>